<comment type="caution">
    <text evidence="1">The sequence shown here is derived from an EMBL/GenBank/DDBJ whole genome shotgun (WGS) entry which is preliminary data.</text>
</comment>
<sequence>MPDRAIGVLHLGISVEILRDHSTIERLARKHGHELVRIVTLDDSTYMPTVFVVGAAAESRAGVIITPDLAHLGAGYKAVTLACGLLLPTGPIARR</sequence>
<dbReference type="EMBL" id="JADMLG010000003">
    <property type="protein sequence ID" value="MBH0776286.1"/>
    <property type="molecule type" value="Genomic_DNA"/>
</dbReference>
<evidence type="ECO:0000313" key="2">
    <source>
        <dbReference type="Proteomes" id="UP000655751"/>
    </source>
</evidence>
<evidence type="ECO:0000313" key="1">
    <source>
        <dbReference type="EMBL" id="MBH0776286.1"/>
    </source>
</evidence>
<dbReference type="RefSeq" id="WP_196148639.1">
    <property type="nucleotide sequence ID" value="NZ_JADMLG010000003.1"/>
</dbReference>
<proteinExistence type="predicted"/>
<dbReference type="AlphaFoldDB" id="A0A931N2Q0"/>
<protein>
    <submittedName>
        <fullName evidence="1">Uncharacterized protein</fullName>
    </submittedName>
</protein>
<dbReference type="Proteomes" id="UP000655751">
    <property type="component" value="Unassembled WGS sequence"/>
</dbReference>
<accession>A0A931N2Q0</accession>
<gene>
    <name evidence="1" type="ORF">IT779_08325</name>
</gene>
<keyword evidence="2" id="KW-1185">Reference proteome</keyword>
<reference evidence="1" key="1">
    <citation type="submission" date="2020-11" db="EMBL/GenBank/DDBJ databases">
        <title>Nocardia NEAU-351.nov., a novel actinomycete isolated from the cow dung.</title>
        <authorList>
            <person name="Zhang X."/>
        </authorList>
    </citation>
    <scope>NUCLEOTIDE SEQUENCE</scope>
    <source>
        <strain evidence="1">NEAU-351</strain>
    </source>
</reference>
<organism evidence="1 2">
    <name type="scientific">Nocardia bovistercoris</name>
    <dbReference type="NCBI Taxonomy" id="2785916"/>
    <lineage>
        <taxon>Bacteria</taxon>
        <taxon>Bacillati</taxon>
        <taxon>Actinomycetota</taxon>
        <taxon>Actinomycetes</taxon>
        <taxon>Mycobacteriales</taxon>
        <taxon>Nocardiaceae</taxon>
        <taxon>Nocardia</taxon>
    </lineage>
</organism>
<name>A0A931N2Q0_9NOCA</name>